<dbReference type="PANTHER" id="PTHR43081:SF19">
    <property type="entry name" value="PH-SENSITIVE ADENYLATE CYCLASE RV1264"/>
    <property type="match status" value="1"/>
</dbReference>
<dbReference type="EMBL" id="FQVK01000007">
    <property type="protein sequence ID" value="SHE74701.1"/>
    <property type="molecule type" value="Genomic_DNA"/>
</dbReference>
<evidence type="ECO:0000313" key="2">
    <source>
        <dbReference type="Proteomes" id="UP000325134"/>
    </source>
</evidence>
<dbReference type="PANTHER" id="PTHR43081">
    <property type="entry name" value="ADENYLATE CYCLASE, TERMINAL-DIFFERENTIATION SPECIFIC-RELATED"/>
    <property type="match status" value="1"/>
</dbReference>
<dbReference type="Gene3D" id="3.40.50.10070">
    <property type="entry name" value="TolB, N-terminal domain"/>
    <property type="match status" value="1"/>
</dbReference>
<dbReference type="InterPro" id="IPR029787">
    <property type="entry name" value="Nucleotide_cyclase"/>
</dbReference>
<dbReference type="RefSeq" id="WP_223162456.1">
    <property type="nucleotide sequence ID" value="NZ_FQVK01000007.1"/>
</dbReference>
<dbReference type="AlphaFoldDB" id="A0A1M4W0A6"/>
<dbReference type="Gene3D" id="3.30.70.1230">
    <property type="entry name" value="Nucleotide cyclase"/>
    <property type="match status" value="1"/>
</dbReference>
<keyword evidence="2" id="KW-1185">Reference proteome</keyword>
<dbReference type="InterPro" id="IPR019734">
    <property type="entry name" value="TPR_rpt"/>
</dbReference>
<dbReference type="SUPFAM" id="SSF55073">
    <property type="entry name" value="Nucleotide cyclase"/>
    <property type="match status" value="1"/>
</dbReference>
<proteinExistence type="predicted"/>
<dbReference type="InterPro" id="IPR011990">
    <property type="entry name" value="TPR-like_helical_dom_sf"/>
</dbReference>
<dbReference type="GO" id="GO:0004016">
    <property type="term" value="F:adenylate cyclase activity"/>
    <property type="evidence" value="ECO:0007669"/>
    <property type="project" value="UniProtKB-ARBA"/>
</dbReference>
<gene>
    <name evidence="1" type="ORF">SAMN05444279_10793</name>
</gene>
<accession>A0A1M4W0A6</accession>
<dbReference type="SUPFAM" id="SSF48452">
    <property type="entry name" value="TPR-like"/>
    <property type="match status" value="1"/>
</dbReference>
<dbReference type="InterPro" id="IPR050697">
    <property type="entry name" value="Adenylyl/Guanylyl_Cyclase_3/4"/>
</dbReference>
<name>A0A1M4W0A6_9RHOB</name>
<dbReference type="Proteomes" id="UP000325134">
    <property type="component" value="Unassembled WGS sequence"/>
</dbReference>
<organism evidence="1 2">
    <name type="scientific">Ruegeria intermedia</name>
    <dbReference type="NCBI Taxonomy" id="996115"/>
    <lineage>
        <taxon>Bacteria</taxon>
        <taxon>Pseudomonadati</taxon>
        <taxon>Pseudomonadota</taxon>
        <taxon>Alphaproteobacteria</taxon>
        <taxon>Rhodobacterales</taxon>
        <taxon>Roseobacteraceae</taxon>
        <taxon>Ruegeria</taxon>
    </lineage>
</organism>
<sequence>MSKISAKSLDVSNLRLAAFAFADVEGYTRHMEADSIKAAQDWGRLREDVLLDRISDYGGRLVSHSGDAILVEFNSATNAVRWALDKQHEVRNRPVDETPMHVRIGINLDEVVDDGRSLQSDGVVIASRIQDLATGGDVVLTQQVRDIVRNRISVRFHEIGAPILKNIERPVRVFIAQRSSEARAILRPHAQWEARPSLAVLPFRDLQGRDEDRYFGEGMTEDIITGVSRSRAIFVVARTSTLQMSKESVPSREVAAALGVKYLLTGSIRRSGNLLRIHTELVDVVRNRAVWADNFDGDASDIFTFQDRIVSSIVATVEPSVQRAEAANLVTRPTESLDAYDCVLRGLPELYRFQGRSNETAMSLFRRAVELDPGYAQAHSYLAWCLNFLIAEGKSQNVERDSAAAVFHARKGVELDPEDALNLSIRGHILSLLERRPHEAIDIMDQALSLNPNLPLAWGIGATAHAYLGNGAIAREHMLNVWRLTPFGPLNFFFWTAAGLAEFVDGNYPEAIRALQRARRTRPRFMAALRILAASYALDGQIEQARVTAEKLLEKDPGFSISRFMAWYPLKTPDTRERLVLGLSTAGLPN</sequence>
<dbReference type="SMART" id="SM00028">
    <property type="entry name" value="TPR"/>
    <property type="match status" value="4"/>
</dbReference>
<dbReference type="GO" id="GO:0035556">
    <property type="term" value="P:intracellular signal transduction"/>
    <property type="evidence" value="ECO:0007669"/>
    <property type="project" value="InterPro"/>
</dbReference>
<dbReference type="Gene3D" id="1.25.40.10">
    <property type="entry name" value="Tetratricopeptide repeat domain"/>
    <property type="match status" value="1"/>
</dbReference>
<dbReference type="CDD" id="cd07302">
    <property type="entry name" value="CHD"/>
    <property type="match status" value="1"/>
</dbReference>
<protein>
    <submittedName>
        <fullName evidence="1">TolB amino-terminal domain-containing protein</fullName>
    </submittedName>
</protein>
<dbReference type="GO" id="GO:0006171">
    <property type="term" value="P:cAMP biosynthetic process"/>
    <property type="evidence" value="ECO:0007669"/>
    <property type="project" value="TreeGrafter"/>
</dbReference>
<dbReference type="Pfam" id="PF13432">
    <property type="entry name" value="TPR_16"/>
    <property type="match status" value="1"/>
</dbReference>
<dbReference type="InterPro" id="IPR001054">
    <property type="entry name" value="A/G_cyclase"/>
</dbReference>
<reference evidence="1 2" key="1">
    <citation type="submission" date="2016-11" db="EMBL/GenBank/DDBJ databases">
        <authorList>
            <person name="Varghese N."/>
            <person name="Submissions S."/>
        </authorList>
    </citation>
    <scope>NUCLEOTIDE SEQUENCE [LARGE SCALE GENOMIC DNA]</scope>
    <source>
        <strain evidence="1 2">DSM 29341</strain>
    </source>
</reference>
<evidence type="ECO:0000313" key="1">
    <source>
        <dbReference type="EMBL" id="SHE74701.1"/>
    </source>
</evidence>
<dbReference type="SUPFAM" id="SSF52964">
    <property type="entry name" value="TolB, N-terminal domain"/>
    <property type="match status" value="1"/>
</dbReference>